<evidence type="ECO:0000256" key="2">
    <source>
        <dbReference type="SAM" id="Phobius"/>
    </source>
</evidence>
<dbReference type="HOGENOM" id="CLU_000445_70_54_3"/>
<evidence type="ECO:0000313" key="7">
    <source>
        <dbReference type="Proteomes" id="UP000010473"/>
    </source>
</evidence>
<dbReference type="Pfam" id="PF00563">
    <property type="entry name" value="EAL"/>
    <property type="match status" value="1"/>
</dbReference>
<protein>
    <submittedName>
        <fullName evidence="6">Diguanylate cyclase/phosphodiesterase with PAS/PAC sensor(S)</fullName>
    </submittedName>
</protein>
<feature type="coiled-coil region" evidence="1">
    <location>
        <begin position="55"/>
        <end position="159"/>
    </location>
</feature>
<proteinExistence type="predicted"/>
<evidence type="ECO:0000256" key="1">
    <source>
        <dbReference type="SAM" id="Coils"/>
    </source>
</evidence>
<dbReference type="PANTHER" id="PTHR44757:SF4">
    <property type="entry name" value="DIGUANYLATE CYCLASE DGCE-RELATED"/>
    <property type="match status" value="1"/>
</dbReference>
<evidence type="ECO:0000259" key="3">
    <source>
        <dbReference type="PROSITE" id="PS50112"/>
    </source>
</evidence>
<feature type="domain" description="GGDEF" evidence="5">
    <location>
        <begin position="478"/>
        <end position="611"/>
    </location>
</feature>
<evidence type="ECO:0000313" key="6">
    <source>
        <dbReference type="EMBL" id="AFZ34830.1"/>
    </source>
</evidence>
<dbReference type="CDD" id="cd01948">
    <property type="entry name" value="EAL"/>
    <property type="match status" value="1"/>
</dbReference>
<dbReference type="EMBL" id="CP003653">
    <property type="protein sequence ID" value="AFZ34830.1"/>
    <property type="molecule type" value="Genomic_DNA"/>
</dbReference>
<dbReference type="SUPFAM" id="SSF55785">
    <property type="entry name" value="PYP-like sensor domain (PAS domain)"/>
    <property type="match status" value="1"/>
</dbReference>
<dbReference type="PANTHER" id="PTHR44757">
    <property type="entry name" value="DIGUANYLATE CYCLASE DGCP"/>
    <property type="match status" value="1"/>
</dbReference>
<organism evidence="6 7">
    <name type="scientific">Stanieria cyanosphaera (strain ATCC 29371 / PCC 7437)</name>
    <dbReference type="NCBI Taxonomy" id="111780"/>
    <lineage>
        <taxon>Bacteria</taxon>
        <taxon>Bacillati</taxon>
        <taxon>Cyanobacteriota</taxon>
        <taxon>Cyanophyceae</taxon>
        <taxon>Pleurocapsales</taxon>
        <taxon>Dermocarpellaceae</taxon>
        <taxon>Stanieria</taxon>
    </lineage>
</organism>
<evidence type="ECO:0000259" key="4">
    <source>
        <dbReference type="PROSITE" id="PS50883"/>
    </source>
</evidence>
<dbReference type="Pfam" id="PF00990">
    <property type="entry name" value="GGDEF"/>
    <property type="match status" value="1"/>
</dbReference>
<dbReference type="SMART" id="SM00091">
    <property type="entry name" value="PAS"/>
    <property type="match status" value="1"/>
</dbReference>
<dbReference type="InterPro" id="IPR001633">
    <property type="entry name" value="EAL_dom"/>
</dbReference>
<feature type="domain" description="PAS" evidence="3">
    <location>
        <begin position="311"/>
        <end position="352"/>
    </location>
</feature>
<dbReference type="SMART" id="SM00267">
    <property type="entry name" value="GGDEF"/>
    <property type="match status" value="1"/>
</dbReference>
<keyword evidence="2" id="KW-1133">Transmembrane helix</keyword>
<dbReference type="AlphaFoldDB" id="K9XQD1"/>
<keyword evidence="7" id="KW-1185">Reference proteome</keyword>
<dbReference type="NCBIfam" id="TIGR00254">
    <property type="entry name" value="GGDEF"/>
    <property type="match status" value="1"/>
</dbReference>
<dbReference type="GO" id="GO:0006355">
    <property type="term" value="P:regulation of DNA-templated transcription"/>
    <property type="evidence" value="ECO:0007669"/>
    <property type="project" value="InterPro"/>
</dbReference>
<keyword evidence="1" id="KW-0175">Coiled coil</keyword>
<name>K9XQD1_STAC7</name>
<dbReference type="InterPro" id="IPR043128">
    <property type="entry name" value="Rev_trsase/Diguanyl_cyclase"/>
</dbReference>
<dbReference type="CDD" id="cd00130">
    <property type="entry name" value="PAS"/>
    <property type="match status" value="1"/>
</dbReference>
<dbReference type="InterPro" id="IPR013767">
    <property type="entry name" value="PAS_fold"/>
</dbReference>
<feature type="transmembrane region" description="Helical" evidence="2">
    <location>
        <begin position="12"/>
        <end position="35"/>
    </location>
</feature>
<reference evidence="7" key="1">
    <citation type="journal article" date="2013" name="Proc. Natl. Acad. Sci. U.S.A.">
        <title>Improving the coverage of the cyanobacterial phylum using diversity-driven genome sequencing.</title>
        <authorList>
            <person name="Shih P.M."/>
            <person name="Wu D."/>
            <person name="Latifi A."/>
            <person name="Axen S.D."/>
            <person name="Fewer D.P."/>
            <person name="Talla E."/>
            <person name="Calteau A."/>
            <person name="Cai F."/>
            <person name="Tandeau de Marsac N."/>
            <person name="Rippka R."/>
            <person name="Herdman M."/>
            <person name="Sivonen K."/>
            <person name="Coursin T."/>
            <person name="Laurent T."/>
            <person name="Goodwin L."/>
            <person name="Nolan M."/>
            <person name="Davenport K.W."/>
            <person name="Han C.S."/>
            <person name="Rubin E.M."/>
            <person name="Eisen J.A."/>
            <person name="Woyke T."/>
            <person name="Gugger M."/>
            <person name="Kerfeld C.A."/>
        </authorList>
    </citation>
    <scope>NUCLEOTIDE SEQUENCE [LARGE SCALE GENOMIC DNA]</scope>
    <source>
        <strain evidence="7">ATCC 29371 / PCC 7437</strain>
    </source>
</reference>
<dbReference type="OrthoDB" id="9813903at2"/>
<dbReference type="RefSeq" id="WP_015192503.1">
    <property type="nucleotide sequence ID" value="NC_019748.1"/>
</dbReference>
<accession>K9XQD1</accession>
<dbReference type="Gene3D" id="3.20.20.450">
    <property type="entry name" value="EAL domain"/>
    <property type="match status" value="1"/>
</dbReference>
<dbReference type="eggNOG" id="COG5002">
    <property type="taxonomic scope" value="Bacteria"/>
</dbReference>
<dbReference type="SUPFAM" id="SSF55073">
    <property type="entry name" value="Nucleotide cyclase"/>
    <property type="match status" value="1"/>
</dbReference>
<dbReference type="Proteomes" id="UP000010473">
    <property type="component" value="Chromosome"/>
</dbReference>
<dbReference type="SUPFAM" id="SSF141868">
    <property type="entry name" value="EAL domain-like"/>
    <property type="match status" value="1"/>
</dbReference>
<dbReference type="KEGG" id="scs:Sta7437_1260"/>
<dbReference type="PROSITE" id="PS50883">
    <property type="entry name" value="EAL"/>
    <property type="match status" value="1"/>
</dbReference>
<dbReference type="InterPro" id="IPR035965">
    <property type="entry name" value="PAS-like_dom_sf"/>
</dbReference>
<feature type="transmembrane region" description="Helical" evidence="2">
    <location>
        <begin position="215"/>
        <end position="237"/>
    </location>
</feature>
<dbReference type="STRING" id="111780.Sta7437_1260"/>
<feature type="domain" description="EAL" evidence="4">
    <location>
        <begin position="622"/>
        <end position="879"/>
    </location>
</feature>
<dbReference type="Gene3D" id="3.30.70.270">
    <property type="match status" value="1"/>
</dbReference>
<dbReference type="Gene3D" id="3.30.450.20">
    <property type="entry name" value="PAS domain"/>
    <property type="match status" value="1"/>
</dbReference>
<dbReference type="InterPro" id="IPR035919">
    <property type="entry name" value="EAL_sf"/>
</dbReference>
<dbReference type="NCBIfam" id="TIGR00229">
    <property type="entry name" value="sensory_box"/>
    <property type="match status" value="1"/>
</dbReference>
<keyword evidence="2" id="KW-0812">Transmembrane</keyword>
<dbReference type="PATRIC" id="fig|111780.3.peg.1313"/>
<dbReference type="InterPro" id="IPR000160">
    <property type="entry name" value="GGDEF_dom"/>
</dbReference>
<dbReference type="InterPro" id="IPR000014">
    <property type="entry name" value="PAS"/>
</dbReference>
<sequence>MSPKNFISQWTLARKIALLATFLSLFLSGVTFNLFSELQKIYRELEEVVTSDYPLDQKTRNLEIYQQKQQNIIEQIFRLSRLKNQEVQPEIEQKIKILQQTNQLLQTELKQAQEQAVKAAQEEQIKEGSFRLNKNQEDYQLLEKLFKQLEQENQTFINSVNQAIAILNQGKIEEASVIIAESIKVKKSIEDLTKEIYTRLDQHIDGSLKATHREIYFALILSIILNLIILAIGIASAKAIASQLQTSITKVVEQANQIADNINHEMFQNDLLKIDEENEMEAMYQALNQILDSLVSSNLERKKIEQIWYKEKELAQVTLQSIGDAVITTDATGKIVYLNPIAETLTGWSKQEAQNYQLEQVFQIKDEITKKFLTDLIPKKLVAKNNQKNIFEKIPNFACLVSKSQQEFIIKISAAPIKSQNQQIIGTVIVFHDITKEREIAQKLSWQATHDELTGLINRREFEHRLKQICQNKYYSAHDYTLLYLDLDRFKIINDSCGHFAGDELLKQIAILLQAQVPIKDTVARLGGDEFAVILSPYPIEKVLEIANNLLTSIQKFRFVWQDKVFHLGISIGVVSCSPQYDNSIGVLKAADAACYAAKTKGRNQIYLVHNKEIELAQQSQEMRWLSLIQQALEHNKFRLYYQTIVPLQDFNDAGEHYEVLLRLQDDNGTILSPMSFIPIAERYDLMKKIDRWTISNLFATQGAYYRQQQKGKIRNLYTINLSGQSLDDDSLSDFIEEQFYLHRIPPKIICFEITETAAIANLDKARHLITRLKQVGCTFALDDFGSGMSSFAYLKNLPVDYLKIDGIFIKDLLDNPINCTIVEAINQVSHTMKIKTIAEFVDNYATMAKLKLLGVDYAQGYGIAEPQPLLTYFDVVKK</sequence>
<dbReference type="FunFam" id="3.30.70.270:FF:000001">
    <property type="entry name" value="Diguanylate cyclase domain protein"/>
    <property type="match status" value="1"/>
</dbReference>
<gene>
    <name evidence="6" type="ordered locus">Sta7437_1260</name>
</gene>
<dbReference type="Pfam" id="PF00989">
    <property type="entry name" value="PAS"/>
    <property type="match status" value="1"/>
</dbReference>
<dbReference type="InterPro" id="IPR029787">
    <property type="entry name" value="Nucleotide_cyclase"/>
</dbReference>
<dbReference type="InterPro" id="IPR052155">
    <property type="entry name" value="Biofilm_reg_signaling"/>
</dbReference>
<dbReference type="PROSITE" id="PS50112">
    <property type="entry name" value="PAS"/>
    <property type="match status" value="1"/>
</dbReference>
<keyword evidence="2" id="KW-0472">Membrane</keyword>
<dbReference type="SMART" id="SM00052">
    <property type="entry name" value="EAL"/>
    <property type="match status" value="1"/>
</dbReference>
<dbReference type="PROSITE" id="PS50887">
    <property type="entry name" value="GGDEF"/>
    <property type="match status" value="1"/>
</dbReference>
<dbReference type="eggNOG" id="COG2200">
    <property type="taxonomic scope" value="Bacteria"/>
</dbReference>
<evidence type="ECO:0000259" key="5">
    <source>
        <dbReference type="PROSITE" id="PS50887"/>
    </source>
</evidence>
<dbReference type="CDD" id="cd01949">
    <property type="entry name" value="GGDEF"/>
    <property type="match status" value="1"/>
</dbReference>
<dbReference type="eggNOG" id="COG2199">
    <property type="taxonomic scope" value="Bacteria"/>
</dbReference>